<dbReference type="Ensembl" id="ENSCINT00000004698.3">
    <property type="protein sequence ID" value="ENSCINP00000004698.3"/>
    <property type="gene ID" value="ENSCING00000002300.3"/>
</dbReference>
<dbReference type="HOGENOM" id="CLU_964823_0_0_1"/>
<feature type="compositionally biased region" description="Low complexity" evidence="1">
    <location>
        <begin position="213"/>
        <end position="236"/>
    </location>
</feature>
<reference evidence="3" key="1">
    <citation type="journal article" date="2002" name="Science">
        <title>The draft genome of Ciona intestinalis: insights into chordate and vertebrate origins.</title>
        <authorList>
            <person name="Dehal P."/>
            <person name="Satou Y."/>
            <person name="Campbell R.K."/>
            <person name="Chapman J."/>
            <person name="Degnan B."/>
            <person name="De Tomaso A."/>
            <person name="Davidson B."/>
            <person name="Di Gregorio A."/>
            <person name="Gelpke M."/>
            <person name="Goodstein D.M."/>
            <person name="Harafuji N."/>
            <person name="Hastings K.E."/>
            <person name="Ho I."/>
            <person name="Hotta K."/>
            <person name="Huang W."/>
            <person name="Kawashima T."/>
            <person name="Lemaire P."/>
            <person name="Martinez D."/>
            <person name="Meinertzhagen I.A."/>
            <person name="Necula S."/>
            <person name="Nonaka M."/>
            <person name="Putnam N."/>
            <person name="Rash S."/>
            <person name="Saiga H."/>
            <person name="Satake M."/>
            <person name="Terry A."/>
            <person name="Yamada L."/>
            <person name="Wang H.G."/>
            <person name="Awazu S."/>
            <person name="Azumi K."/>
            <person name="Boore J."/>
            <person name="Branno M."/>
            <person name="Chin-Bow S."/>
            <person name="DeSantis R."/>
            <person name="Doyle S."/>
            <person name="Francino P."/>
            <person name="Keys D.N."/>
            <person name="Haga S."/>
            <person name="Hayashi H."/>
            <person name="Hino K."/>
            <person name="Imai K.S."/>
            <person name="Inaba K."/>
            <person name="Kano S."/>
            <person name="Kobayashi K."/>
            <person name="Kobayashi M."/>
            <person name="Lee B.I."/>
            <person name="Makabe K.W."/>
            <person name="Manohar C."/>
            <person name="Matassi G."/>
            <person name="Medina M."/>
            <person name="Mochizuki Y."/>
            <person name="Mount S."/>
            <person name="Morishita T."/>
            <person name="Miura S."/>
            <person name="Nakayama A."/>
            <person name="Nishizaka S."/>
            <person name="Nomoto H."/>
            <person name="Ohta F."/>
            <person name="Oishi K."/>
            <person name="Rigoutsos I."/>
            <person name="Sano M."/>
            <person name="Sasaki A."/>
            <person name="Sasakura Y."/>
            <person name="Shoguchi E."/>
            <person name="Shin-i T."/>
            <person name="Spagnuolo A."/>
            <person name="Stainier D."/>
            <person name="Suzuki M.M."/>
            <person name="Tassy O."/>
            <person name="Takatori N."/>
            <person name="Tokuoka M."/>
            <person name="Yagi K."/>
            <person name="Yoshizaki F."/>
            <person name="Wada S."/>
            <person name="Zhang C."/>
            <person name="Hyatt P.D."/>
            <person name="Larimer F."/>
            <person name="Detter C."/>
            <person name="Doggett N."/>
            <person name="Glavina T."/>
            <person name="Hawkins T."/>
            <person name="Richardson P."/>
            <person name="Lucas S."/>
            <person name="Kohara Y."/>
            <person name="Levine M."/>
            <person name="Satoh N."/>
            <person name="Rokhsar D.S."/>
        </authorList>
    </citation>
    <scope>NUCLEOTIDE SEQUENCE [LARGE SCALE GENOMIC DNA]</scope>
</reference>
<organism evidence="2 3">
    <name type="scientific">Ciona intestinalis</name>
    <name type="common">Transparent sea squirt</name>
    <name type="synonym">Ascidia intestinalis</name>
    <dbReference type="NCBI Taxonomy" id="7719"/>
    <lineage>
        <taxon>Eukaryota</taxon>
        <taxon>Metazoa</taxon>
        <taxon>Chordata</taxon>
        <taxon>Tunicata</taxon>
        <taxon>Ascidiacea</taxon>
        <taxon>Phlebobranchia</taxon>
        <taxon>Cionidae</taxon>
        <taxon>Ciona</taxon>
    </lineage>
</organism>
<accession>F6URE2</accession>
<reference evidence="2" key="2">
    <citation type="submission" date="2025-08" db="UniProtKB">
        <authorList>
            <consortium name="Ensembl"/>
        </authorList>
    </citation>
    <scope>IDENTIFICATION</scope>
</reference>
<dbReference type="Proteomes" id="UP000008144">
    <property type="component" value="Unassembled WGS sequence"/>
</dbReference>
<protein>
    <submittedName>
        <fullName evidence="2">Uncharacterized protein</fullName>
    </submittedName>
</protein>
<dbReference type="OMA" id="SWHASKH"/>
<evidence type="ECO:0000313" key="2">
    <source>
        <dbReference type="Ensembl" id="ENSCINP00000004698.3"/>
    </source>
</evidence>
<proteinExistence type="predicted"/>
<sequence>MRDEAIQLVKASQQNLVMEIERGIPPAHPSYPLRHERHGYYITKPSYTYQEAPRRTIENEYDSSRDELVTSQSSLHRFDDDYTTPDVATTQAPYPPSGRNERLEQPSTSDVTQGPPVKLRARKARDRGVPTERPRSWHASKHPDDTTYMHDDRKNMRSPGYPGSPASQPRFHLLSQPQRRSKGWYESGDLKSAIRGDVNGSKDSLISEHSQHSYRSGRLSVSSSRSSGTMSSSRGSLDNLDKPHRADIGSNRATSKRKSPSKPVAGIVTQQKNVFEKLSHHPPYEEGGR</sequence>
<feature type="compositionally biased region" description="Basic and acidic residues" evidence="1">
    <location>
        <begin position="274"/>
        <end position="289"/>
    </location>
</feature>
<reference evidence="2" key="3">
    <citation type="submission" date="2025-09" db="UniProtKB">
        <authorList>
            <consortium name="Ensembl"/>
        </authorList>
    </citation>
    <scope>IDENTIFICATION</scope>
</reference>
<evidence type="ECO:0000256" key="1">
    <source>
        <dbReference type="SAM" id="MobiDB-lite"/>
    </source>
</evidence>
<keyword evidence="3" id="KW-1185">Reference proteome</keyword>
<name>F6URE2_CIOIN</name>
<feature type="region of interest" description="Disordered" evidence="1">
    <location>
        <begin position="60"/>
        <end position="289"/>
    </location>
</feature>
<evidence type="ECO:0000313" key="3">
    <source>
        <dbReference type="Proteomes" id="UP000008144"/>
    </source>
</evidence>
<feature type="compositionally biased region" description="Basic and acidic residues" evidence="1">
    <location>
        <begin position="126"/>
        <end position="155"/>
    </location>
</feature>
<dbReference type="InParanoid" id="F6URE2"/>
<dbReference type="GeneTree" id="ENSGT00530000066618"/>
<dbReference type="AlphaFoldDB" id="F6URE2"/>